<comment type="cofactor">
    <cofactor evidence="2">
        <name>Mg(2+)</name>
        <dbReference type="ChEBI" id="CHEBI:18420"/>
    </cofactor>
</comment>
<dbReference type="Gene3D" id="3.30.540.10">
    <property type="entry name" value="Fructose-1,6-Bisphosphatase, subunit A, domain 1"/>
    <property type="match status" value="1"/>
</dbReference>
<dbReference type="PIRSF" id="PIRSF500210">
    <property type="entry name" value="FBPtase"/>
    <property type="match status" value="1"/>
</dbReference>
<dbReference type="EC" id="3.1.3.11" evidence="5"/>
<keyword evidence="17" id="KW-1185">Reference proteome</keyword>
<dbReference type="AlphaFoldDB" id="A0A4D9CTB7"/>
<evidence type="ECO:0000256" key="10">
    <source>
        <dbReference type="ARBA" id="ARBA00024331"/>
    </source>
</evidence>
<dbReference type="InterPro" id="IPR044015">
    <property type="entry name" value="FBPase_C_dom"/>
</dbReference>
<gene>
    <name evidence="16" type="ORF">NSK_006301</name>
</gene>
<sequence length="327" mass="35233">MASSSLFPALPPALPRAQSTGPDHPQPNPTRARLITDDIFTMARLSALSGLVFFLASGAQAFVPSPLAKMPTMTKAAPRSKGTMNMVQTDIMTLTRYMIENTKQFPDAQDLEVLLSSIQVACKTIANLVCRAGINDLTGLQGGINVQGEEQKKLDVISNDVLKNALRFTGKLGVVASEEEDHPVLVEEAFNSKYVAVFDPLDGSSNIDAAISTGTIFGIFLENDACLIDPERGYSSRYIGSMVGDIHRTLLYGGIFGYPSDQKNVNGKLRLLYEAAPMGFIMEQAGGRATTGSEAIHDLQPKSVHQRVPTFLGSPEDVDELVASLKK</sequence>
<keyword evidence="9 12" id="KW-0119">Carbohydrate metabolism</keyword>
<comment type="pathway">
    <text evidence="10">Carbohydrate biosynthesis.</text>
</comment>
<evidence type="ECO:0000256" key="9">
    <source>
        <dbReference type="ARBA" id="ARBA00023277"/>
    </source>
</evidence>
<comment type="similarity">
    <text evidence="3 12">Belongs to the FBPase class 1 family.</text>
</comment>
<dbReference type="PIRSF" id="PIRSF000904">
    <property type="entry name" value="FBPtase_SBPase"/>
    <property type="match status" value="1"/>
</dbReference>
<evidence type="ECO:0000256" key="3">
    <source>
        <dbReference type="ARBA" id="ARBA00010941"/>
    </source>
</evidence>
<evidence type="ECO:0000256" key="5">
    <source>
        <dbReference type="ARBA" id="ARBA00013093"/>
    </source>
</evidence>
<dbReference type="OrthoDB" id="10256725at2759"/>
<evidence type="ECO:0000259" key="15">
    <source>
        <dbReference type="Pfam" id="PF18913"/>
    </source>
</evidence>
<protein>
    <recommendedName>
        <fullName evidence="5">fructose-bisphosphatase</fullName>
        <ecNumber evidence="5">3.1.3.11</ecNumber>
    </recommendedName>
    <alternativeName>
        <fullName evidence="11">D-fructose-1,6-bisphosphate 1-phosphohydrolase</fullName>
    </alternativeName>
</protein>
<dbReference type="PANTHER" id="PTHR11556">
    <property type="entry name" value="FRUCTOSE-1,6-BISPHOSPHATASE-RELATED"/>
    <property type="match status" value="1"/>
</dbReference>
<evidence type="ECO:0000256" key="6">
    <source>
        <dbReference type="ARBA" id="ARBA00022723"/>
    </source>
</evidence>
<feature type="domain" description="Fructose-1-6-bisphosphatase class 1 C-terminal" evidence="15">
    <location>
        <begin position="232"/>
        <end position="323"/>
    </location>
</feature>
<dbReference type="GO" id="GO:0005829">
    <property type="term" value="C:cytosol"/>
    <property type="evidence" value="ECO:0007669"/>
    <property type="project" value="TreeGrafter"/>
</dbReference>
<evidence type="ECO:0000256" key="7">
    <source>
        <dbReference type="ARBA" id="ARBA00022801"/>
    </source>
</evidence>
<evidence type="ECO:0000256" key="4">
    <source>
        <dbReference type="ARBA" id="ARBA00011881"/>
    </source>
</evidence>
<evidence type="ECO:0000313" key="16">
    <source>
        <dbReference type="EMBL" id="TFJ82390.1"/>
    </source>
</evidence>
<keyword evidence="7 12" id="KW-0378">Hydrolase</keyword>
<feature type="domain" description="Fructose-1-6-bisphosphatase class I N-terminal" evidence="14">
    <location>
        <begin position="92"/>
        <end position="221"/>
    </location>
</feature>
<dbReference type="PANTHER" id="PTHR11556:SF1">
    <property type="entry name" value="FRUCTOSE-BISPHOSPHATASE"/>
    <property type="match status" value="1"/>
</dbReference>
<dbReference type="PROSITE" id="PS00124">
    <property type="entry name" value="FBPASE"/>
    <property type="match status" value="1"/>
</dbReference>
<dbReference type="GO" id="GO:0005986">
    <property type="term" value="P:sucrose biosynthetic process"/>
    <property type="evidence" value="ECO:0007669"/>
    <property type="project" value="TreeGrafter"/>
</dbReference>
<dbReference type="GO" id="GO:0006094">
    <property type="term" value="P:gluconeogenesis"/>
    <property type="evidence" value="ECO:0007669"/>
    <property type="project" value="TreeGrafter"/>
</dbReference>
<keyword evidence="8" id="KW-0460">Magnesium</keyword>
<dbReference type="GO" id="GO:0030388">
    <property type="term" value="P:fructose 1,6-bisphosphate metabolic process"/>
    <property type="evidence" value="ECO:0007669"/>
    <property type="project" value="TreeGrafter"/>
</dbReference>
<evidence type="ECO:0000256" key="12">
    <source>
        <dbReference type="RuleBase" id="RU000508"/>
    </source>
</evidence>
<comment type="caution">
    <text evidence="16">The sequence shown here is derived from an EMBL/GenBank/DDBJ whole genome shotgun (WGS) entry which is preliminary data.</text>
</comment>
<evidence type="ECO:0000313" key="17">
    <source>
        <dbReference type="Proteomes" id="UP000355283"/>
    </source>
</evidence>
<dbReference type="GO" id="GO:0006000">
    <property type="term" value="P:fructose metabolic process"/>
    <property type="evidence" value="ECO:0007669"/>
    <property type="project" value="TreeGrafter"/>
</dbReference>
<name>A0A4D9CTB7_9STRA</name>
<dbReference type="CDD" id="cd00354">
    <property type="entry name" value="FBPase"/>
    <property type="match status" value="1"/>
</dbReference>
<evidence type="ECO:0000256" key="13">
    <source>
        <dbReference type="SAM" id="MobiDB-lite"/>
    </source>
</evidence>
<organism evidence="16 17">
    <name type="scientific">Nannochloropsis salina CCMP1776</name>
    <dbReference type="NCBI Taxonomy" id="1027361"/>
    <lineage>
        <taxon>Eukaryota</taxon>
        <taxon>Sar</taxon>
        <taxon>Stramenopiles</taxon>
        <taxon>Ochrophyta</taxon>
        <taxon>Eustigmatophyceae</taxon>
        <taxon>Eustigmatales</taxon>
        <taxon>Monodopsidaceae</taxon>
        <taxon>Microchloropsis</taxon>
        <taxon>Microchloropsis salina</taxon>
    </lineage>
</organism>
<evidence type="ECO:0000256" key="8">
    <source>
        <dbReference type="ARBA" id="ARBA00022842"/>
    </source>
</evidence>
<dbReference type="InterPro" id="IPR028343">
    <property type="entry name" value="FBPtase"/>
</dbReference>
<dbReference type="InterPro" id="IPR000146">
    <property type="entry name" value="FBPase_class-1"/>
</dbReference>
<evidence type="ECO:0000259" key="14">
    <source>
        <dbReference type="Pfam" id="PF00316"/>
    </source>
</evidence>
<dbReference type="GO" id="GO:0042132">
    <property type="term" value="F:fructose 1,6-bisphosphate 1-phosphatase activity"/>
    <property type="evidence" value="ECO:0007669"/>
    <property type="project" value="UniProtKB-EC"/>
</dbReference>
<dbReference type="InterPro" id="IPR020548">
    <property type="entry name" value="Fructose_bisphosphatase_AS"/>
</dbReference>
<reference evidence="16 17" key="1">
    <citation type="submission" date="2019-01" db="EMBL/GenBank/DDBJ databases">
        <title>Nuclear Genome Assembly of the Microalgal Biofuel strain Nannochloropsis salina CCMP1776.</title>
        <authorList>
            <person name="Hovde B."/>
        </authorList>
    </citation>
    <scope>NUCLEOTIDE SEQUENCE [LARGE SCALE GENOMIC DNA]</scope>
    <source>
        <strain evidence="16 17">CCMP1776</strain>
    </source>
</reference>
<dbReference type="GO" id="GO:0046872">
    <property type="term" value="F:metal ion binding"/>
    <property type="evidence" value="ECO:0007669"/>
    <property type="project" value="UniProtKB-KW"/>
</dbReference>
<dbReference type="Pfam" id="PF00316">
    <property type="entry name" value="FBPase"/>
    <property type="match status" value="1"/>
</dbReference>
<evidence type="ECO:0000256" key="1">
    <source>
        <dbReference type="ARBA" id="ARBA00001273"/>
    </source>
</evidence>
<dbReference type="SUPFAM" id="SSF56655">
    <property type="entry name" value="Carbohydrate phosphatase"/>
    <property type="match status" value="1"/>
</dbReference>
<evidence type="ECO:0000256" key="2">
    <source>
        <dbReference type="ARBA" id="ARBA00001946"/>
    </source>
</evidence>
<dbReference type="Proteomes" id="UP000355283">
    <property type="component" value="Unassembled WGS sequence"/>
</dbReference>
<comment type="subunit">
    <text evidence="4">Homotetramer.</text>
</comment>
<dbReference type="GO" id="GO:0006002">
    <property type="term" value="P:fructose 6-phosphate metabolic process"/>
    <property type="evidence" value="ECO:0007669"/>
    <property type="project" value="TreeGrafter"/>
</dbReference>
<evidence type="ECO:0000256" key="11">
    <source>
        <dbReference type="ARBA" id="ARBA00032973"/>
    </source>
</evidence>
<dbReference type="PRINTS" id="PR00115">
    <property type="entry name" value="F16BPHPHTASE"/>
</dbReference>
<proteinExistence type="inferred from homology"/>
<dbReference type="Pfam" id="PF18913">
    <property type="entry name" value="FBPase_C"/>
    <property type="match status" value="1"/>
</dbReference>
<comment type="catalytic activity">
    <reaction evidence="1">
        <text>beta-D-fructose 1,6-bisphosphate + H2O = beta-D-fructose 6-phosphate + phosphate</text>
        <dbReference type="Rhea" id="RHEA:11064"/>
        <dbReference type="ChEBI" id="CHEBI:15377"/>
        <dbReference type="ChEBI" id="CHEBI:32966"/>
        <dbReference type="ChEBI" id="CHEBI:43474"/>
        <dbReference type="ChEBI" id="CHEBI:57634"/>
        <dbReference type="EC" id="3.1.3.11"/>
    </reaction>
</comment>
<dbReference type="InterPro" id="IPR033391">
    <property type="entry name" value="FBPase_N"/>
</dbReference>
<dbReference type="EMBL" id="SDOX01000113">
    <property type="protein sequence ID" value="TFJ82390.1"/>
    <property type="molecule type" value="Genomic_DNA"/>
</dbReference>
<keyword evidence="6" id="KW-0479">Metal-binding</keyword>
<accession>A0A4D9CTB7</accession>
<feature type="region of interest" description="Disordered" evidence="13">
    <location>
        <begin position="1"/>
        <end position="31"/>
    </location>
</feature>